<evidence type="ECO:0000313" key="1">
    <source>
        <dbReference type="EMBL" id="MCL1127733.1"/>
    </source>
</evidence>
<name>A0ABT0LJ77_9GAMM</name>
<organism evidence="1 2">
    <name type="scientific">Shewanella surugensis</name>
    <dbReference type="NCBI Taxonomy" id="212020"/>
    <lineage>
        <taxon>Bacteria</taxon>
        <taxon>Pseudomonadati</taxon>
        <taxon>Pseudomonadota</taxon>
        <taxon>Gammaproteobacteria</taxon>
        <taxon>Alteromonadales</taxon>
        <taxon>Shewanellaceae</taxon>
        <taxon>Shewanella</taxon>
    </lineage>
</organism>
<dbReference type="RefSeq" id="WP_248943167.1">
    <property type="nucleotide sequence ID" value="NZ_JAKIKS010000202.1"/>
</dbReference>
<evidence type="ECO:0000313" key="2">
    <source>
        <dbReference type="Proteomes" id="UP001203423"/>
    </source>
</evidence>
<accession>A0ABT0LJ77</accession>
<keyword evidence="2" id="KW-1185">Reference proteome</keyword>
<reference evidence="1 2" key="1">
    <citation type="submission" date="2022-01" db="EMBL/GenBank/DDBJ databases">
        <title>Whole genome-based taxonomy of the Shewanellaceae.</title>
        <authorList>
            <person name="Martin-Rodriguez A.J."/>
        </authorList>
    </citation>
    <scope>NUCLEOTIDE SEQUENCE [LARGE SCALE GENOMIC DNA]</scope>
    <source>
        <strain evidence="1 2">DSM 17177</strain>
    </source>
</reference>
<dbReference type="EMBL" id="JAKIKS010000202">
    <property type="protein sequence ID" value="MCL1127733.1"/>
    <property type="molecule type" value="Genomic_DNA"/>
</dbReference>
<comment type="caution">
    <text evidence="1">The sequence shown here is derived from an EMBL/GenBank/DDBJ whole genome shotgun (WGS) entry which is preliminary data.</text>
</comment>
<dbReference type="Proteomes" id="UP001203423">
    <property type="component" value="Unassembled WGS sequence"/>
</dbReference>
<sequence length="51" mass="5468">MNAVEDVLARTVTLEVKSCSDKSRVILSLLTSPSTMADRPVAVAAPKVLRK</sequence>
<proteinExistence type="predicted"/>
<protein>
    <submittedName>
        <fullName evidence="1">Uncharacterized protein</fullName>
    </submittedName>
</protein>
<gene>
    <name evidence="1" type="ORF">L2764_25485</name>
</gene>